<dbReference type="SMART" id="SM01121">
    <property type="entry name" value="Dak1_2"/>
    <property type="match status" value="1"/>
</dbReference>
<dbReference type="PANTHER" id="PTHR33434:SF2">
    <property type="entry name" value="FATTY ACID-BINDING PROTEIN TM_1468"/>
    <property type="match status" value="1"/>
</dbReference>
<dbReference type="SUPFAM" id="SSF82549">
    <property type="entry name" value="DAK1/DegV-like"/>
    <property type="match status" value="1"/>
</dbReference>
<dbReference type="InterPro" id="IPR050270">
    <property type="entry name" value="DegV_domain_contain"/>
</dbReference>
<evidence type="ECO:0000256" key="1">
    <source>
        <dbReference type="ARBA" id="ARBA00023121"/>
    </source>
</evidence>
<dbReference type="SUPFAM" id="SSF101473">
    <property type="entry name" value="DhaL-like"/>
    <property type="match status" value="1"/>
</dbReference>
<accession>A0A644ZH65</accession>
<proteinExistence type="predicted"/>
<dbReference type="InterPro" id="IPR043168">
    <property type="entry name" value="DegV_C"/>
</dbReference>
<dbReference type="InterPro" id="IPR033470">
    <property type="entry name" value="FakA-like_C"/>
</dbReference>
<sequence length="597" mass="66091">MSKEFVTGNDVYGWFQYGAEEVHEKRNYLNTINVYPVADGDTGSNLWMTLRAMAEKTTRKTAFNSMLYEISQSGLANARGNSGIIFAAYVNALALEAVPYEKIGVSDFAKIAYSAVNGMYQAIDKPVEGTIISVIKDWAAFLVQNHHKYPSFIEIFNDAQEIVAQSLDKTKTQLEILRKNNVVDSGAAGFLLFIQGINRFFSSEPLHEVYEEETITNTVEEHHTQEIIPFRFCTTITMELEPGMIKTGFTDRIKAELRGYGDSLLVTTMEMKLKIHLHTNTPELVVETLRQHGRIRDQMVDDMELQSRITHNRISPVGILTDSIGDLSDELVLTQQIPILPLGLLLDDLIYLDKITIQHKQLFDRMKTSAQHPTSSQPEPGRIAQFLQWSAEHFESLIIITVSSKMSGTHVAIAQEAKRLQNQGKKITVLDSKLNSGAQGLIVKAAVVARARGLSHEEIVALVEERITKTKIYVCLNTLEFAAKGGRVPNSVGKIGNFLGMRPIMSIDAEGKGTVFGAAFSQKGITQKILKLVENAAKSGGVDEYCIVHANNLALALEYKTKMREIIGKDPAYISEISSVVAIHSGPGSVAVCLTKK</sequence>
<dbReference type="PANTHER" id="PTHR33434">
    <property type="entry name" value="DEGV DOMAIN-CONTAINING PROTEIN DR_1986-RELATED"/>
    <property type="match status" value="1"/>
</dbReference>
<dbReference type="GO" id="GO:0006071">
    <property type="term" value="P:glycerol metabolic process"/>
    <property type="evidence" value="ECO:0007669"/>
    <property type="project" value="InterPro"/>
</dbReference>
<name>A0A644ZH65_9ZZZZ</name>
<dbReference type="PROSITE" id="PS51480">
    <property type="entry name" value="DHAL"/>
    <property type="match status" value="1"/>
</dbReference>
<comment type="caution">
    <text evidence="3">The sequence shown here is derived from an EMBL/GenBank/DDBJ whole genome shotgun (WGS) entry which is preliminary data.</text>
</comment>
<dbReference type="Pfam" id="PF21645">
    <property type="entry name" value="FakA-like_M"/>
    <property type="match status" value="1"/>
</dbReference>
<evidence type="ECO:0000313" key="3">
    <source>
        <dbReference type="EMBL" id="MPM40200.1"/>
    </source>
</evidence>
<dbReference type="Gene3D" id="3.40.50.10170">
    <property type="match status" value="1"/>
</dbReference>
<dbReference type="EMBL" id="VSSQ01008914">
    <property type="protein sequence ID" value="MPM40200.1"/>
    <property type="molecule type" value="Genomic_DNA"/>
</dbReference>
<organism evidence="3">
    <name type="scientific">bioreactor metagenome</name>
    <dbReference type="NCBI Taxonomy" id="1076179"/>
    <lineage>
        <taxon>unclassified sequences</taxon>
        <taxon>metagenomes</taxon>
        <taxon>ecological metagenomes</taxon>
    </lineage>
</organism>
<protein>
    <recommendedName>
        <fullName evidence="2">DhaL domain-containing protein</fullName>
    </recommendedName>
</protein>
<dbReference type="Gene3D" id="3.30.1180.10">
    <property type="match status" value="1"/>
</dbReference>
<dbReference type="NCBIfam" id="TIGR00762">
    <property type="entry name" value="DegV"/>
    <property type="match status" value="1"/>
</dbReference>
<dbReference type="Gene3D" id="1.25.40.340">
    <property type="match status" value="1"/>
</dbReference>
<dbReference type="GO" id="GO:0004371">
    <property type="term" value="F:glycerone kinase activity"/>
    <property type="evidence" value="ECO:0007669"/>
    <property type="project" value="InterPro"/>
</dbReference>
<dbReference type="InterPro" id="IPR048394">
    <property type="entry name" value="FakA-like_M"/>
</dbReference>
<dbReference type="InterPro" id="IPR036117">
    <property type="entry name" value="DhaL_dom_sf"/>
</dbReference>
<dbReference type="Pfam" id="PF02734">
    <property type="entry name" value="Dak2"/>
    <property type="match status" value="1"/>
</dbReference>
<dbReference type="GO" id="GO:0008289">
    <property type="term" value="F:lipid binding"/>
    <property type="evidence" value="ECO:0007669"/>
    <property type="project" value="UniProtKB-KW"/>
</dbReference>
<evidence type="ECO:0000259" key="2">
    <source>
        <dbReference type="PROSITE" id="PS51480"/>
    </source>
</evidence>
<gene>
    <name evidence="3" type="ORF">SDC9_86840</name>
</gene>
<dbReference type="PROSITE" id="PS51482">
    <property type="entry name" value="DEGV"/>
    <property type="match status" value="1"/>
</dbReference>
<dbReference type="InterPro" id="IPR003797">
    <property type="entry name" value="DegV"/>
</dbReference>
<dbReference type="SMART" id="SM01120">
    <property type="entry name" value="Dak2"/>
    <property type="match status" value="1"/>
</dbReference>
<dbReference type="Pfam" id="PF02645">
    <property type="entry name" value="DegV"/>
    <property type="match status" value="1"/>
</dbReference>
<dbReference type="InterPro" id="IPR004007">
    <property type="entry name" value="DhaL_dom"/>
</dbReference>
<feature type="domain" description="DhaL" evidence="2">
    <location>
        <begin position="9"/>
        <end position="199"/>
    </location>
</feature>
<keyword evidence="1" id="KW-0446">Lipid-binding</keyword>
<reference evidence="3" key="1">
    <citation type="submission" date="2019-08" db="EMBL/GenBank/DDBJ databases">
        <authorList>
            <person name="Kucharzyk K."/>
            <person name="Murdoch R.W."/>
            <person name="Higgins S."/>
            <person name="Loffler F."/>
        </authorList>
    </citation>
    <scope>NUCLEOTIDE SEQUENCE</scope>
</reference>
<dbReference type="AlphaFoldDB" id="A0A644ZH65"/>